<dbReference type="AlphaFoldDB" id="A0A132C2M0"/>
<comment type="caution">
    <text evidence="2">The sequence shown here is derived from an EMBL/GenBank/DDBJ whole genome shotgun (WGS) entry which is preliminary data.</text>
</comment>
<reference evidence="2 3" key="1">
    <citation type="submission" date="2015-12" db="EMBL/GenBank/DDBJ databases">
        <title>Genome sequence of the marine Rhodobacteraceae strain O3.65, Candidatus Tritonibacter horizontis.</title>
        <authorList>
            <person name="Poehlein A."/>
            <person name="Giebel H.A."/>
            <person name="Voget S."/>
            <person name="Brinkhoff T."/>
        </authorList>
    </citation>
    <scope>NUCLEOTIDE SEQUENCE [LARGE SCALE GENOMIC DNA]</scope>
    <source>
        <strain evidence="2 3">O3.65</strain>
    </source>
</reference>
<dbReference type="Gene3D" id="3.30.1050.10">
    <property type="entry name" value="SCP2 sterol-binding domain"/>
    <property type="match status" value="1"/>
</dbReference>
<dbReference type="InterPro" id="IPR036527">
    <property type="entry name" value="SCP2_sterol-bd_dom_sf"/>
</dbReference>
<dbReference type="OrthoDB" id="9809312at2"/>
<organism evidence="2 3">
    <name type="scientific">Tritonibacter horizontis</name>
    <dbReference type="NCBI Taxonomy" id="1768241"/>
    <lineage>
        <taxon>Bacteria</taxon>
        <taxon>Pseudomonadati</taxon>
        <taxon>Pseudomonadota</taxon>
        <taxon>Alphaproteobacteria</taxon>
        <taxon>Rhodobacterales</taxon>
        <taxon>Paracoccaceae</taxon>
        <taxon>Tritonibacter</taxon>
    </lineage>
</organism>
<dbReference type="Pfam" id="PF02036">
    <property type="entry name" value="SCP2"/>
    <property type="match status" value="1"/>
</dbReference>
<dbReference type="SUPFAM" id="SSF55718">
    <property type="entry name" value="SCP-like"/>
    <property type="match status" value="1"/>
</dbReference>
<dbReference type="PATRIC" id="fig|1768241.3.peg.168"/>
<accession>A0A132C2M0</accession>
<gene>
    <name evidence="2" type="ORF">TRIHO_01670</name>
</gene>
<keyword evidence="3" id="KW-1185">Reference proteome</keyword>
<evidence type="ECO:0000259" key="1">
    <source>
        <dbReference type="Pfam" id="PF02036"/>
    </source>
</evidence>
<name>A0A132C2M0_9RHOB</name>
<dbReference type="EMBL" id="LPUY01000008">
    <property type="protein sequence ID" value="KUP94833.1"/>
    <property type="molecule type" value="Genomic_DNA"/>
</dbReference>
<evidence type="ECO:0000313" key="3">
    <source>
        <dbReference type="Proteomes" id="UP000068382"/>
    </source>
</evidence>
<protein>
    <submittedName>
        <fullName evidence="2">SCP-2 sterol transfer family protein</fullName>
    </submittedName>
</protein>
<sequence>MLEAIAADIRKGLVGKSFEGSMTFDCGADGVVVLDNGRVDTQAQPTDCTLRLSSDNLKKLLRGDLNPMTAVMMGKIKVSGDMSVALRLGKLIG</sequence>
<dbReference type="Proteomes" id="UP000068382">
    <property type="component" value="Unassembled WGS sequence"/>
</dbReference>
<feature type="domain" description="SCP2" evidence="1">
    <location>
        <begin position="23"/>
        <end position="92"/>
    </location>
</feature>
<dbReference type="InterPro" id="IPR003033">
    <property type="entry name" value="SCP2_sterol-bd_dom"/>
</dbReference>
<dbReference type="RefSeq" id="WP_068239332.1">
    <property type="nucleotide sequence ID" value="NZ_LPUY01000008.1"/>
</dbReference>
<evidence type="ECO:0000313" key="2">
    <source>
        <dbReference type="EMBL" id="KUP94833.1"/>
    </source>
</evidence>
<proteinExistence type="predicted"/>